<evidence type="ECO:0000313" key="1">
    <source>
        <dbReference type="EMBL" id="RRJ93598.1"/>
    </source>
</evidence>
<evidence type="ECO:0000313" key="2">
    <source>
        <dbReference type="Proteomes" id="UP000271937"/>
    </source>
</evidence>
<accession>A0A3P3WGK9</accession>
<dbReference type="AlphaFoldDB" id="A0A3P3WGK9"/>
<dbReference type="Proteomes" id="UP000271937">
    <property type="component" value="Unassembled WGS sequence"/>
</dbReference>
<gene>
    <name evidence="1" type="ORF">EG849_01830</name>
</gene>
<proteinExistence type="predicted"/>
<dbReference type="EMBL" id="RQVR01000002">
    <property type="protein sequence ID" value="RRJ93598.1"/>
    <property type="molecule type" value="Genomic_DNA"/>
</dbReference>
<name>A0A3P3WGK9_9FLAO</name>
<protein>
    <submittedName>
        <fullName evidence="1">Uncharacterized protein</fullName>
    </submittedName>
</protein>
<sequence length="128" mass="14305">MPKTGDSFKTTLLQAHLECGSLRHTNSRGIIYGEGYLQIPSDFAYNIEITNTKSNIRSAEYDFSTSDGFISNSKLLASGNQNREEFAKQFHGSGDLKLLGDWYHINAQIGDQVQIDFISPTEILLTKL</sequence>
<keyword evidence="2" id="KW-1185">Reference proteome</keyword>
<reference evidence="1 2" key="1">
    <citation type="submission" date="2018-11" db="EMBL/GenBank/DDBJ databases">
        <title>Flavobacterium sp. nov., YIM 102600 draft genome.</title>
        <authorList>
            <person name="Li G."/>
            <person name="Jiang Y."/>
        </authorList>
    </citation>
    <scope>NUCLEOTIDE SEQUENCE [LARGE SCALE GENOMIC DNA]</scope>
    <source>
        <strain evidence="1 2">YIM 102600</strain>
    </source>
</reference>
<comment type="caution">
    <text evidence="1">The sequence shown here is derived from an EMBL/GenBank/DDBJ whole genome shotgun (WGS) entry which is preliminary data.</text>
</comment>
<organism evidence="1 2">
    <name type="scientific">Flavobacterium macacae</name>
    <dbReference type="NCBI Taxonomy" id="2488993"/>
    <lineage>
        <taxon>Bacteria</taxon>
        <taxon>Pseudomonadati</taxon>
        <taxon>Bacteroidota</taxon>
        <taxon>Flavobacteriia</taxon>
        <taxon>Flavobacteriales</taxon>
        <taxon>Flavobacteriaceae</taxon>
        <taxon>Flavobacterium</taxon>
    </lineage>
</organism>
<dbReference type="RefSeq" id="WP_125011390.1">
    <property type="nucleotide sequence ID" value="NZ_RQVR01000002.1"/>
</dbReference>
<dbReference type="OrthoDB" id="1907071at2"/>